<organism evidence="2 3">
    <name type="scientific">Flavobacterium weaverense</name>
    <dbReference type="NCBI Taxonomy" id="271156"/>
    <lineage>
        <taxon>Bacteria</taxon>
        <taxon>Pseudomonadati</taxon>
        <taxon>Bacteroidota</taxon>
        <taxon>Flavobacteriia</taxon>
        <taxon>Flavobacteriales</taxon>
        <taxon>Flavobacteriaceae</taxon>
        <taxon>Flavobacterium</taxon>
    </lineage>
</organism>
<dbReference type="EMBL" id="REFH01000008">
    <property type="protein sequence ID" value="RMA76838.1"/>
    <property type="molecule type" value="Genomic_DNA"/>
</dbReference>
<keyword evidence="1" id="KW-0812">Transmembrane</keyword>
<evidence type="ECO:0000313" key="2">
    <source>
        <dbReference type="EMBL" id="RMA76838.1"/>
    </source>
</evidence>
<dbReference type="Proteomes" id="UP000280368">
    <property type="component" value="Unassembled WGS sequence"/>
</dbReference>
<name>A0A3M0A2A8_9FLAO</name>
<protein>
    <submittedName>
        <fullName evidence="2">Uncharacterized protein</fullName>
    </submittedName>
</protein>
<comment type="caution">
    <text evidence="2">The sequence shown here is derived from an EMBL/GenBank/DDBJ whole genome shotgun (WGS) entry which is preliminary data.</text>
</comment>
<dbReference type="AlphaFoldDB" id="A0A3M0A2A8"/>
<gene>
    <name evidence="2" type="ORF">BC961_0812</name>
</gene>
<dbReference type="OrthoDB" id="1361771at2"/>
<feature type="transmembrane region" description="Helical" evidence="1">
    <location>
        <begin position="52"/>
        <end position="73"/>
    </location>
</feature>
<accession>A0A3M0A2A8</accession>
<keyword evidence="3" id="KW-1185">Reference proteome</keyword>
<reference evidence="2 3" key="1">
    <citation type="submission" date="2018-10" db="EMBL/GenBank/DDBJ databases">
        <title>Genomic Encyclopedia of Archaeal and Bacterial Type Strains, Phase II (KMG-II): from individual species to whole genera.</title>
        <authorList>
            <person name="Goeker M."/>
        </authorList>
    </citation>
    <scope>NUCLEOTIDE SEQUENCE [LARGE SCALE GENOMIC DNA]</scope>
    <source>
        <strain evidence="2 3">DSM 19727</strain>
    </source>
</reference>
<keyword evidence="1" id="KW-0472">Membrane</keyword>
<evidence type="ECO:0000256" key="1">
    <source>
        <dbReference type="SAM" id="Phobius"/>
    </source>
</evidence>
<evidence type="ECO:0000313" key="3">
    <source>
        <dbReference type="Proteomes" id="UP000280368"/>
    </source>
</evidence>
<sequence length="101" mass="11939">MRSHQLNSQADFDKFQQRLSNKIQSGFRIIEQNNKLPYVVLCRERKNIDHSYYLFLSCITVGMWLLVWVYVLINDSQKNQILIALDEDGNVFEDKCLPLKS</sequence>
<keyword evidence="1" id="KW-1133">Transmembrane helix</keyword>
<dbReference type="RefSeq" id="WP_121924555.1">
    <property type="nucleotide sequence ID" value="NZ_CBCSGA010000006.1"/>
</dbReference>
<proteinExistence type="predicted"/>